<dbReference type="InterPro" id="IPR001611">
    <property type="entry name" value="Leu-rich_rpt"/>
</dbReference>
<evidence type="ECO:0000256" key="10">
    <source>
        <dbReference type="ARBA" id="ARBA00037847"/>
    </source>
</evidence>
<keyword evidence="5" id="KW-0812">Transmembrane</keyword>
<keyword evidence="9" id="KW-0472">Membrane</keyword>
<evidence type="ECO:0000256" key="3">
    <source>
        <dbReference type="ARBA" id="ARBA00022475"/>
    </source>
</evidence>
<evidence type="ECO:0000256" key="4">
    <source>
        <dbReference type="ARBA" id="ARBA00022614"/>
    </source>
</evidence>
<dbReference type="GO" id="GO:0005886">
    <property type="term" value="C:plasma membrane"/>
    <property type="evidence" value="ECO:0007669"/>
    <property type="project" value="UniProtKB-SubCell"/>
</dbReference>
<gene>
    <name evidence="11" type="ORF">G2W53_028482</name>
</gene>
<evidence type="ECO:0000256" key="6">
    <source>
        <dbReference type="ARBA" id="ARBA00022729"/>
    </source>
</evidence>
<dbReference type="InterPro" id="IPR051502">
    <property type="entry name" value="RLP_Defense_Trigger"/>
</dbReference>
<dbReference type="SUPFAM" id="SSF52058">
    <property type="entry name" value="L domain-like"/>
    <property type="match status" value="1"/>
</dbReference>
<evidence type="ECO:0000256" key="1">
    <source>
        <dbReference type="ARBA" id="ARBA00004236"/>
    </source>
</evidence>
<accession>A0A834T3G4</accession>
<proteinExistence type="inferred from homology"/>
<keyword evidence="8" id="KW-1133">Transmembrane helix</keyword>
<dbReference type="EMBL" id="JAAIUW010000009">
    <property type="protein sequence ID" value="KAF7814513.1"/>
    <property type="molecule type" value="Genomic_DNA"/>
</dbReference>
<reference evidence="11" key="1">
    <citation type="submission" date="2020-09" db="EMBL/GenBank/DDBJ databases">
        <title>Genome-Enabled Discovery of Anthraquinone Biosynthesis in Senna tora.</title>
        <authorList>
            <person name="Kang S.-H."/>
            <person name="Pandey R.P."/>
            <person name="Lee C.-M."/>
            <person name="Sim J.-S."/>
            <person name="Jeong J.-T."/>
            <person name="Choi B.-S."/>
            <person name="Jung M."/>
            <person name="Ginzburg D."/>
            <person name="Zhao K."/>
            <person name="Won S.Y."/>
            <person name="Oh T.-J."/>
            <person name="Yu Y."/>
            <person name="Kim N.-H."/>
            <person name="Lee O.R."/>
            <person name="Lee T.-H."/>
            <person name="Bashyal P."/>
            <person name="Kim T.-S."/>
            <person name="Lee W.-H."/>
            <person name="Kawkins C."/>
            <person name="Kim C.-K."/>
            <person name="Kim J.S."/>
            <person name="Ahn B.O."/>
            <person name="Rhee S.Y."/>
            <person name="Sohng J.K."/>
        </authorList>
    </citation>
    <scope>NUCLEOTIDE SEQUENCE</scope>
    <source>
        <tissue evidence="11">Leaf</tissue>
    </source>
</reference>
<protein>
    <submittedName>
        <fullName evidence="11">Receptor-like protein 15</fullName>
    </submittedName>
</protein>
<dbReference type="InterPro" id="IPR032675">
    <property type="entry name" value="LRR_dom_sf"/>
</dbReference>
<evidence type="ECO:0000256" key="8">
    <source>
        <dbReference type="ARBA" id="ARBA00022989"/>
    </source>
</evidence>
<dbReference type="Pfam" id="PF00560">
    <property type="entry name" value="LRR_1"/>
    <property type="match status" value="3"/>
</dbReference>
<keyword evidence="6" id="KW-0732">Signal</keyword>
<name>A0A834T3G4_9FABA</name>
<comment type="similarity">
    <text evidence="2">Belongs to the RLP family.</text>
</comment>
<keyword evidence="3" id="KW-1003">Cell membrane</keyword>
<evidence type="ECO:0000256" key="7">
    <source>
        <dbReference type="ARBA" id="ARBA00022737"/>
    </source>
</evidence>
<sequence length="277" mass="32139">MSTLDLRENNLSGGIPNWIVRVQDLRALLLGGNHLEGQIPEQLCQLSEISFLDLSRNNFTGNVPACFYKVPFGKRNKRVSEYDMTLLLSEYYWYNHFHLLLFFEQNQYFVTAVAGGVGVEFRTKDSFLQYKGRNRYRPRWWKTVSFSGNILLSSCLKDGDPQRSVVDLDEEPMVKKYALNLNCFLCPYSPFFDRVRYEVHTICEDLRIFEVWILDMKRVCEEKKPFGIVTVVLFKYIALSFSPYSGYKDATRTAFEVFFIGDVTELCISNSGSSLCL</sequence>
<comment type="caution">
    <text evidence="11">The sequence shown here is derived from an EMBL/GenBank/DDBJ whole genome shotgun (WGS) entry which is preliminary data.</text>
</comment>
<dbReference type="Gene3D" id="3.80.10.10">
    <property type="entry name" value="Ribonuclease Inhibitor"/>
    <property type="match status" value="1"/>
</dbReference>
<keyword evidence="12" id="KW-1185">Reference proteome</keyword>
<evidence type="ECO:0000313" key="11">
    <source>
        <dbReference type="EMBL" id="KAF7814513.1"/>
    </source>
</evidence>
<dbReference type="PANTHER" id="PTHR48062:SF52">
    <property type="entry name" value="RECEPTOR-LIKE PROTEIN 8-RELATED"/>
    <property type="match status" value="1"/>
</dbReference>
<dbReference type="AlphaFoldDB" id="A0A834T3G4"/>
<evidence type="ECO:0000256" key="5">
    <source>
        <dbReference type="ARBA" id="ARBA00022692"/>
    </source>
</evidence>
<comment type="subcellular location">
    <subcellularLocation>
        <location evidence="1">Cell membrane</location>
    </subcellularLocation>
    <subcellularLocation>
        <location evidence="10">Endomembrane system</location>
        <topology evidence="10">Single-pass membrane protein</topology>
    </subcellularLocation>
</comment>
<evidence type="ECO:0000256" key="9">
    <source>
        <dbReference type="ARBA" id="ARBA00023136"/>
    </source>
</evidence>
<keyword evidence="11" id="KW-0675">Receptor</keyword>
<dbReference type="OrthoDB" id="1730338at2759"/>
<evidence type="ECO:0000256" key="2">
    <source>
        <dbReference type="ARBA" id="ARBA00009592"/>
    </source>
</evidence>
<evidence type="ECO:0000313" key="12">
    <source>
        <dbReference type="Proteomes" id="UP000634136"/>
    </source>
</evidence>
<dbReference type="Proteomes" id="UP000634136">
    <property type="component" value="Unassembled WGS sequence"/>
</dbReference>
<keyword evidence="4" id="KW-0433">Leucine-rich repeat</keyword>
<keyword evidence="7" id="KW-0677">Repeat</keyword>
<dbReference type="PANTHER" id="PTHR48062">
    <property type="entry name" value="RECEPTOR-LIKE PROTEIN 14"/>
    <property type="match status" value="1"/>
</dbReference>
<organism evidence="11 12">
    <name type="scientific">Senna tora</name>
    <dbReference type="NCBI Taxonomy" id="362788"/>
    <lineage>
        <taxon>Eukaryota</taxon>
        <taxon>Viridiplantae</taxon>
        <taxon>Streptophyta</taxon>
        <taxon>Embryophyta</taxon>
        <taxon>Tracheophyta</taxon>
        <taxon>Spermatophyta</taxon>
        <taxon>Magnoliopsida</taxon>
        <taxon>eudicotyledons</taxon>
        <taxon>Gunneridae</taxon>
        <taxon>Pentapetalae</taxon>
        <taxon>rosids</taxon>
        <taxon>fabids</taxon>
        <taxon>Fabales</taxon>
        <taxon>Fabaceae</taxon>
        <taxon>Caesalpinioideae</taxon>
        <taxon>Cassia clade</taxon>
        <taxon>Senna</taxon>
    </lineage>
</organism>
<dbReference type="GO" id="GO:0012505">
    <property type="term" value="C:endomembrane system"/>
    <property type="evidence" value="ECO:0007669"/>
    <property type="project" value="UniProtKB-SubCell"/>
</dbReference>